<accession>A0A0F9R3V8</accession>
<name>A0A0F9R3V8_9ZZZZ</name>
<reference evidence="1" key="1">
    <citation type="journal article" date="2015" name="Nature">
        <title>Complex archaea that bridge the gap between prokaryotes and eukaryotes.</title>
        <authorList>
            <person name="Spang A."/>
            <person name="Saw J.H."/>
            <person name="Jorgensen S.L."/>
            <person name="Zaremba-Niedzwiedzka K."/>
            <person name="Martijn J."/>
            <person name="Lind A.E."/>
            <person name="van Eijk R."/>
            <person name="Schleper C."/>
            <person name="Guy L."/>
            <person name="Ettema T.J."/>
        </authorList>
    </citation>
    <scope>NUCLEOTIDE SEQUENCE</scope>
</reference>
<organism evidence="1">
    <name type="scientific">marine sediment metagenome</name>
    <dbReference type="NCBI Taxonomy" id="412755"/>
    <lineage>
        <taxon>unclassified sequences</taxon>
        <taxon>metagenomes</taxon>
        <taxon>ecological metagenomes</taxon>
    </lineage>
</organism>
<protein>
    <submittedName>
        <fullName evidence="1">Uncharacterized protein</fullName>
    </submittedName>
</protein>
<sequence>MEVYEQAKQERVVREAARDRRREERVDILQQSEAGAGRGAMATASGATHQLKCLVGAVLNLAETLEVGE</sequence>
<dbReference type="EMBL" id="LAZR01001482">
    <property type="protein sequence ID" value="KKN43902.1"/>
    <property type="molecule type" value="Genomic_DNA"/>
</dbReference>
<gene>
    <name evidence="1" type="ORF">LCGC14_0698510</name>
</gene>
<dbReference type="AlphaFoldDB" id="A0A0F9R3V8"/>
<comment type="caution">
    <text evidence="1">The sequence shown here is derived from an EMBL/GenBank/DDBJ whole genome shotgun (WGS) entry which is preliminary data.</text>
</comment>
<proteinExistence type="predicted"/>
<evidence type="ECO:0000313" key="1">
    <source>
        <dbReference type="EMBL" id="KKN43902.1"/>
    </source>
</evidence>